<dbReference type="GO" id="GO:0004879">
    <property type="term" value="F:nuclear receptor activity"/>
    <property type="evidence" value="ECO:0007669"/>
    <property type="project" value="TreeGrafter"/>
</dbReference>
<reference evidence="11" key="3">
    <citation type="submission" date="2025-09" db="UniProtKB">
        <authorList>
            <consortium name="Ensembl"/>
        </authorList>
    </citation>
    <scope>IDENTIFICATION</scope>
</reference>
<evidence type="ECO:0000256" key="4">
    <source>
        <dbReference type="ARBA" id="ARBA00023015"/>
    </source>
</evidence>
<evidence type="ECO:0000313" key="12">
    <source>
        <dbReference type="Proteomes" id="UP000007875"/>
    </source>
</evidence>
<keyword evidence="5" id="KW-0238">DNA-binding</keyword>
<evidence type="ECO:0000256" key="6">
    <source>
        <dbReference type="ARBA" id="ARBA00023163"/>
    </source>
</evidence>
<evidence type="ECO:0000256" key="7">
    <source>
        <dbReference type="ARBA" id="ARBA00023170"/>
    </source>
</evidence>
<dbReference type="CDD" id="cd06916">
    <property type="entry name" value="NR_DBD_like"/>
    <property type="match status" value="1"/>
</dbReference>
<dbReference type="InterPro" id="IPR001628">
    <property type="entry name" value="Znf_hrmn_rcpt"/>
</dbReference>
<reference evidence="11" key="2">
    <citation type="submission" date="2025-08" db="UniProtKB">
        <authorList>
            <consortium name="Ensembl"/>
        </authorList>
    </citation>
    <scope>IDENTIFICATION</scope>
</reference>
<keyword evidence="3" id="KW-0862">Zinc</keyword>
<feature type="compositionally biased region" description="Polar residues" evidence="9">
    <location>
        <begin position="180"/>
        <end position="189"/>
    </location>
</feature>
<accession>H2Z4E5</accession>
<evidence type="ECO:0000256" key="8">
    <source>
        <dbReference type="ARBA" id="ARBA00023242"/>
    </source>
</evidence>
<keyword evidence="7" id="KW-0675">Receptor</keyword>
<feature type="domain" description="Nuclear receptor" evidence="10">
    <location>
        <begin position="198"/>
        <end position="254"/>
    </location>
</feature>
<name>H2Z4E5_CIOSA</name>
<dbReference type="GO" id="GO:0045944">
    <property type="term" value="P:positive regulation of transcription by RNA polymerase II"/>
    <property type="evidence" value="ECO:0007669"/>
    <property type="project" value="TreeGrafter"/>
</dbReference>
<dbReference type="Ensembl" id="ENSCSAVT00000012601.1">
    <property type="protein sequence ID" value="ENSCSAVP00000012457.1"/>
    <property type="gene ID" value="ENSCSAVG00000007313.1"/>
</dbReference>
<keyword evidence="6" id="KW-0804">Transcription</keyword>
<dbReference type="GO" id="GO:0000122">
    <property type="term" value="P:negative regulation of transcription by RNA polymerase II"/>
    <property type="evidence" value="ECO:0007669"/>
    <property type="project" value="TreeGrafter"/>
</dbReference>
<keyword evidence="2" id="KW-0863">Zinc-finger</keyword>
<dbReference type="HOGENOM" id="CLU_1096366_0_0_1"/>
<dbReference type="InterPro" id="IPR050234">
    <property type="entry name" value="Nuclear_hormone_rcpt_NR1"/>
</dbReference>
<dbReference type="GeneTree" id="ENSGT00940000158037"/>
<evidence type="ECO:0000256" key="3">
    <source>
        <dbReference type="ARBA" id="ARBA00022833"/>
    </source>
</evidence>
<dbReference type="PROSITE" id="PS00031">
    <property type="entry name" value="NUCLEAR_REC_DBD_1"/>
    <property type="match status" value="1"/>
</dbReference>
<dbReference type="Gene3D" id="3.30.50.10">
    <property type="entry name" value="Erythroid Transcription Factor GATA-1, subunit A"/>
    <property type="match status" value="1"/>
</dbReference>
<dbReference type="AlphaFoldDB" id="H2Z4E5"/>
<dbReference type="InterPro" id="IPR013088">
    <property type="entry name" value="Znf_NHR/GATA"/>
</dbReference>
<feature type="region of interest" description="Disordered" evidence="9">
    <location>
        <begin position="175"/>
        <end position="197"/>
    </location>
</feature>
<keyword evidence="12" id="KW-1185">Reference proteome</keyword>
<protein>
    <recommendedName>
        <fullName evidence="10">Nuclear receptor domain-containing protein</fullName>
    </recommendedName>
</protein>
<dbReference type="PROSITE" id="PS51030">
    <property type="entry name" value="NUCLEAR_REC_DBD_2"/>
    <property type="match status" value="1"/>
</dbReference>
<dbReference type="Proteomes" id="UP000007875">
    <property type="component" value="Unassembled WGS sequence"/>
</dbReference>
<evidence type="ECO:0000313" key="11">
    <source>
        <dbReference type="Ensembl" id="ENSCSAVP00000012457.1"/>
    </source>
</evidence>
<keyword evidence="8" id="KW-0539">Nucleus</keyword>
<reference evidence="12" key="1">
    <citation type="submission" date="2003-08" db="EMBL/GenBank/DDBJ databases">
        <authorList>
            <person name="Birren B."/>
            <person name="Nusbaum C."/>
            <person name="Abebe A."/>
            <person name="Abouelleil A."/>
            <person name="Adekoya E."/>
            <person name="Ait-zahra M."/>
            <person name="Allen N."/>
            <person name="Allen T."/>
            <person name="An P."/>
            <person name="Anderson M."/>
            <person name="Anderson S."/>
            <person name="Arachchi H."/>
            <person name="Armbruster J."/>
            <person name="Bachantsang P."/>
            <person name="Baldwin J."/>
            <person name="Barry A."/>
            <person name="Bayul T."/>
            <person name="Blitshsteyn B."/>
            <person name="Bloom T."/>
            <person name="Blye J."/>
            <person name="Boguslavskiy L."/>
            <person name="Borowsky M."/>
            <person name="Boukhgalter B."/>
            <person name="Brunache A."/>
            <person name="Butler J."/>
            <person name="Calixte N."/>
            <person name="Calvo S."/>
            <person name="Camarata J."/>
            <person name="Campo K."/>
            <person name="Chang J."/>
            <person name="Cheshatsang Y."/>
            <person name="Citroen M."/>
            <person name="Collymore A."/>
            <person name="Considine T."/>
            <person name="Cook A."/>
            <person name="Cooke P."/>
            <person name="Corum B."/>
            <person name="Cuomo C."/>
            <person name="David R."/>
            <person name="Dawoe T."/>
            <person name="Degray S."/>
            <person name="Dodge S."/>
            <person name="Dooley K."/>
            <person name="Dorje P."/>
            <person name="Dorjee K."/>
            <person name="Dorris L."/>
            <person name="Duffey N."/>
            <person name="Dupes A."/>
            <person name="Elkins T."/>
            <person name="Engels R."/>
            <person name="Erickson J."/>
            <person name="Farina A."/>
            <person name="Faro S."/>
            <person name="Ferreira P."/>
            <person name="Fischer H."/>
            <person name="Fitzgerald M."/>
            <person name="Foley K."/>
            <person name="Gage D."/>
            <person name="Galagan J."/>
            <person name="Gearin G."/>
            <person name="Gnerre S."/>
            <person name="Gnirke A."/>
            <person name="Goyette A."/>
            <person name="Graham J."/>
            <person name="Grandbois E."/>
            <person name="Gyaltsen K."/>
            <person name="Hafez N."/>
            <person name="Hagopian D."/>
            <person name="Hagos B."/>
            <person name="Hall J."/>
            <person name="Hatcher B."/>
            <person name="Heller A."/>
            <person name="Higgins H."/>
            <person name="Honan T."/>
            <person name="Horn A."/>
            <person name="Houde N."/>
            <person name="Hughes L."/>
            <person name="Hulme W."/>
            <person name="Husby E."/>
            <person name="Iliev I."/>
            <person name="Jaffe D."/>
            <person name="Jones C."/>
            <person name="Kamal M."/>
            <person name="Kamat A."/>
            <person name="Kamvysselis M."/>
            <person name="Karlsson E."/>
            <person name="Kells C."/>
            <person name="Kieu A."/>
            <person name="Kisner P."/>
            <person name="Kodira C."/>
            <person name="Kulbokas E."/>
            <person name="Labutti K."/>
            <person name="Lama D."/>
            <person name="Landers T."/>
            <person name="Leger J."/>
            <person name="Levine S."/>
            <person name="Lewis D."/>
            <person name="Lewis T."/>
            <person name="Lindblad-toh K."/>
            <person name="Liu X."/>
            <person name="Lokyitsang T."/>
            <person name="Lokyitsang Y."/>
            <person name="Lucien O."/>
            <person name="Lui A."/>
            <person name="Ma L.J."/>
            <person name="Mabbitt R."/>
            <person name="Macdonald J."/>
            <person name="Maclean C."/>
            <person name="Major J."/>
            <person name="Manning J."/>
            <person name="Marabella R."/>
            <person name="Maru K."/>
            <person name="Matthews C."/>
            <person name="Mauceli E."/>
            <person name="Mccarthy M."/>
            <person name="Mcdonough S."/>
            <person name="Mcghee T."/>
            <person name="Meldrim J."/>
            <person name="Meneus L."/>
            <person name="Mesirov J."/>
            <person name="Mihalev A."/>
            <person name="Mihova T."/>
            <person name="Mikkelsen T."/>
            <person name="Mlenga V."/>
            <person name="Moru K."/>
            <person name="Mozes J."/>
            <person name="Mulrain L."/>
            <person name="Munson G."/>
            <person name="Naylor J."/>
            <person name="Newes C."/>
            <person name="Nguyen C."/>
            <person name="Nguyen N."/>
            <person name="Nguyen T."/>
            <person name="Nicol R."/>
            <person name="Nielsen C."/>
            <person name="Nizzari M."/>
            <person name="Norbu C."/>
            <person name="Norbu N."/>
            <person name="O'donnell P."/>
            <person name="Okoawo O."/>
            <person name="O'leary S."/>
            <person name="Omotosho B."/>
            <person name="O'neill K."/>
            <person name="Osman S."/>
            <person name="Parker S."/>
            <person name="Perrin D."/>
            <person name="Phunkhang P."/>
            <person name="Piqani B."/>
            <person name="Purcell S."/>
            <person name="Rachupka T."/>
            <person name="Ramasamy U."/>
            <person name="Rameau R."/>
            <person name="Ray V."/>
            <person name="Raymond C."/>
            <person name="Retta R."/>
            <person name="Richardson S."/>
            <person name="Rise C."/>
            <person name="Rodriguez J."/>
            <person name="Rogers J."/>
            <person name="Rogov P."/>
            <person name="Rutman M."/>
            <person name="Schupbach R."/>
            <person name="Seaman C."/>
            <person name="Settipalli S."/>
            <person name="Sharpe T."/>
            <person name="Sheridan J."/>
            <person name="Sherpa N."/>
            <person name="Shi J."/>
            <person name="Smirnov S."/>
            <person name="Smith C."/>
            <person name="Sougnez C."/>
            <person name="Spencer B."/>
            <person name="Stalker J."/>
            <person name="Stange-thomann N."/>
            <person name="Stavropoulos S."/>
            <person name="Stetson K."/>
            <person name="Stone C."/>
            <person name="Stone S."/>
            <person name="Stubbs M."/>
            <person name="Talamas J."/>
            <person name="Tchuinga P."/>
            <person name="Tenzing P."/>
            <person name="Tesfaye S."/>
            <person name="Theodore J."/>
            <person name="Thoulutsang Y."/>
            <person name="Topham K."/>
            <person name="Towey S."/>
            <person name="Tsamla T."/>
            <person name="Tsomo N."/>
            <person name="Vallee D."/>
            <person name="Vassiliev H."/>
            <person name="Venkataraman V."/>
            <person name="Vinson J."/>
            <person name="Vo A."/>
            <person name="Wade C."/>
            <person name="Wang S."/>
            <person name="Wangchuk T."/>
            <person name="Wangdi T."/>
            <person name="Whittaker C."/>
            <person name="Wilkinson J."/>
            <person name="Wu Y."/>
            <person name="Wyman D."/>
            <person name="Yadav S."/>
            <person name="Yang S."/>
            <person name="Yang X."/>
            <person name="Yeager S."/>
            <person name="Yee E."/>
            <person name="Young G."/>
            <person name="Zainoun J."/>
            <person name="Zembeck L."/>
            <person name="Zimmer A."/>
            <person name="Zody M."/>
            <person name="Lander E."/>
        </authorList>
    </citation>
    <scope>NUCLEOTIDE SEQUENCE [LARGE SCALE GENOMIC DNA]</scope>
</reference>
<dbReference type="PANTHER" id="PTHR24082">
    <property type="entry name" value="NUCLEAR HORMONE RECEPTOR"/>
    <property type="match status" value="1"/>
</dbReference>
<dbReference type="GO" id="GO:0090575">
    <property type="term" value="C:RNA polymerase II transcription regulator complex"/>
    <property type="evidence" value="ECO:0007669"/>
    <property type="project" value="TreeGrafter"/>
</dbReference>
<dbReference type="PRINTS" id="PR00047">
    <property type="entry name" value="STROIDFINGER"/>
</dbReference>
<dbReference type="GO" id="GO:0008270">
    <property type="term" value="F:zinc ion binding"/>
    <property type="evidence" value="ECO:0007669"/>
    <property type="project" value="UniProtKB-KW"/>
</dbReference>
<dbReference type="SMART" id="SM00399">
    <property type="entry name" value="ZnF_C4"/>
    <property type="match status" value="1"/>
</dbReference>
<evidence type="ECO:0000256" key="9">
    <source>
        <dbReference type="SAM" id="MobiDB-lite"/>
    </source>
</evidence>
<keyword evidence="1" id="KW-0479">Metal-binding</keyword>
<organism evidence="11 12">
    <name type="scientific">Ciona savignyi</name>
    <name type="common">Pacific transparent sea squirt</name>
    <dbReference type="NCBI Taxonomy" id="51511"/>
    <lineage>
        <taxon>Eukaryota</taxon>
        <taxon>Metazoa</taxon>
        <taxon>Chordata</taxon>
        <taxon>Tunicata</taxon>
        <taxon>Ascidiacea</taxon>
        <taxon>Phlebobranchia</taxon>
        <taxon>Cionidae</taxon>
        <taxon>Ciona</taxon>
    </lineage>
</organism>
<dbReference type="SUPFAM" id="SSF57716">
    <property type="entry name" value="Glucocorticoid receptor-like (DNA-binding domain)"/>
    <property type="match status" value="1"/>
</dbReference>
<dbReference type="GO" id="GO:0030154">
    <property type="term" value="P:cell differentiation"/>
    <property type="evidence" value="ECO:0007669"/>
    <property type="project" value="TreeGrafter"/>
</dbReference>
<evidence type="ECO:0000259" key="10">
    <source>
        <dbReference type="PROSITE" id="PS51030"/>
    </source>
</evidence>
<dbReference type="PANTHER" id="PTHR24082:SF507">
    <property type="entry name" value="BILE ACID RECEPTOR-RELATED"/>
    <property type="match status" value="1"/>
</dbReference>
<proteinExistence type="predicted"/>
<evidence type="ECO:0000256" key="1">
    <source>
        <dbReference type="ARBA" id="ARBA00022723"/>
    </source>
</evidence>
<evidence type="ECO:0000256" key="2">
    <source>
        <dbReference type="ARBA" id="ARBA00022771"/>
    </source>
</evidence>
<dbReference type="GO" id="GO:0000978">
    <property type="term" value="F:RNA polymerase II cis-regulatory region sequence-specific DNA binding"/>
    <property type="evidence" value="ECO:0007669"/>
    <property type="project" value="TreeGrafter"/>
</dbReference>
<dbReference type="Pfam" id="PF00105">
    <property type="entry name" value="zf-C4"/>
    <property type="match status" value="1"/>
</dbReference>
<keyword evidence="4" id="KW-0805">Transcription regulation</keyword>
<sequence length="254" mass="28374">MAYNCQHLHACSDCPSCYLQQPHSVISSINHPQGQTETSPSLYQRENGLNYNASPPPFFQQKSPAVSPPLFPRGSPMSYCTQSAPGSPYSNPNIQASPTLCSHAGTDRFQAEQRRASLPTSSLPNGHGVSQNLMSTPDLDLISNVSSSSYDHSFSQKFPKHDTDIVKVQMQKKNDLRPKLNQQTNGKTENQSRKRSASDMCQVCGDRASGYHYNALTCEGCKGFFRRSINRKESHYRCKYGGICEMDMYTRRKC</sequence>
<evidence type="ECO:0000256" key="5">
    <source>
        <dbReference type="ARBA" id="ARBA00023125"/>
    </source>
</evidence>